<name>A0A2U2DWF1_9HYPH</name>
<dbReference type="AlphaFoldDB" id="A0A2U2DWF1"/>
<dbReference type="OrthoDB" id="9760250at2"/>
<organism evidence="3 4">
    <name type="scientific">Metarhizobium album</name>
    <dbReference type="NCBI Taxonomy" id="2182425"/>
    <lineage>
        <taxon>Bacteria</taxon>
        <taxon>Pseudomonadati</taxon>
        <taxon>Pseudomonadota</taxon>
        <taxon>Alphaproteobacteria</taxon>
        <taxon>Hyphomicrobiales</taxon>
        <taxon>Rhizobiaceae</taxon>
        <taxon>Metarhizobium</taxon>
    </lineage>
</organism>
<keyword evidence="4" id="KW-1185">Reference proteome</keyword>
<dbReference type="Pfam" id="PF20441">
    <property type="entry name" value="TerL_nuclease"/>
    <property type="match status" value="1"/>
</dbReference>
<feature type="domain" description="Terminase large subunit-like endonuclease" evidence="2">
    <location>
        <begin position="277"/>
        <end position="549"/>
    </location>
</feature>
<proteinExistence type="predicted"/>
<dbReference type="InterPro" id="IPR005021">
    <property type="entry name" value="Terminase_largesu-like"/>
</dbReference>
<evidence type="ECO:0000259" key="1">
    <source>
        <dbReference type="Pfam" id="PF03354"/>
    </source>
</evidence>
<dbReference type="EMBL" id="QFBC01000001">
    <property type="protein sequence ID" value="PWE57653.1"/>
    <property type="molecule type" value="Genomic_DNA"/>
</dbReference>
<dbReference type="InterPro" id="IPR027417">
    <property type="entry name" value="P-loop_NTPase"/>
</dbReference>
<dbReference type="InterPro" id="IPR046462">
    <property type="entry name" value="TerL_nuclease"/>
</dbReference>
<reference evidence="3 4" key="1">
    <citation type="submission" date="2018-05" db="EMBL/GenBank/DDBJ databases">
        <title>The draft genome of strain NS-104.</title>
        <authorList>
            <person name="Hang P."/>
            <person name="Jiang J."/>
        </authorList>
    </citation>
    <scope>NUCLEOTIDE SEQUENCE [LARGE SCALE GENOMIC DNA]</scope>
    <source>
        <strain evidence="3 4">NS-104</strain>
    </source>
</reference>
<dbReference type="Gene3D" id="3.40.50.300">
    <property type="entry name" value="P-loop containing nucleotide triphosphate hydrolases"/>
    <property type="match status" value="1"/>
</dbReference>
<comment type="caution">
    <text evidence="3">The sequence shown here is derived from an EMBL/GenBank/DDBJ whole genome shotgun (WGS) entry which is preliminary data.</text>
</comment>
<sequence length="566" mass="63045">MLTPQAQWDLSCVDWEERIVSGRSLIPDLPLFADEAEMAVNVFDELRLPDVPGMPKMRDAAGDWYRDIVRAVFGSRDPKTNERLIREVLALVPKGQSKTTYSAGLMVTAMVMNLRPRAEMLFVGPTQAISDRAFAQAKGMIDADPDLYKRFDAKEHLKEIHDRVNGTKMKVKTFALDILTGSMPVVVLLDELWLLGRNAYATKVLRQIRGGLEKNSEGFFLIISTQSDEAPAGAFRDELIQARKIRDGKYRGKTMRAMLPVLYEFPGEIGRNPALWQDPSNWSMVMPNLGRSMRLDSLIKDWEAERGKGQKDIQIWASQHLNIEIGVGMKSDAWPGAEFWARREDASLTFDSLIERSEAIVVGIDGGGLDDLFGFAALGRERGTKNWLAWCHAWCHDGVLERRQSIATKLTDFATAQELTIVDDRLQDLSEIVGIIEQIHDAGLLACVAIDAEGPYGELVDELAKIGITEDGGLVVGVGQGIRLMNAIKTAERRLARGTLVHAVSRLMDWCVENVKIEATATAIRATKQNAGDNKIDPWMALMDAVTVMSKNPEVARAPEYQMFFA</sequence>
<gene>
    <name evidence="3" type="ORF">DEM27_00110</name>
</gene>
<protein>
    <submittedName>
        <fullName evidence="3">Terminase</fullName>
    </submittedName>
</protein>
<dbReference type="RefSeq" id="WP_109456169.1">
    <property type="nucleotide sequence ID" value="NZ_QFBC01000001.1"/>
</dbReference>
<dbReference type="Proteomes" id="UP000245252">
    <property type="component" value="Unassembled WGS sequence"/>
</dbReference>
<dbReference type="GO" id="GO:0004519">
    <property type="term" value="F:endonuclease activity"/>
    <property type="evidence" value="ECO:0007669"/>
    <property type="project" value="InterPro"/>
</dbReference>
<evidence type="ECO:0000313" key="3">
    <source>
        <dbReference type="EMBL" id="PWE57653.1"/>
    </source>
</evidence>
<dbReference type="Pfam" id="PF03354">
    <property type="entry name" value="TerL_ATPase"/>
    <property type="match status" value="1"/>
</dbReference>
<dbReference type="PANTHER" id="PTHR41287">
    <property type="match status" value="1"/>
</dbReference>
<dbReference type="PANTHER" id="PTHR41287:SF1">
    <property type="entry name" value="PROTEIN YMFN"/>
    <property type="match status" value="1"/>
</dbReference>
<dbReference type="InterPro" id="IPR046461">
    <property type="entry name" value="TerL_ATPase"/>
</dbReference>
<feature type="domain" description="Terminase large subunit-like ATPase" evidence="1">
    <location>
        <begin position="64"/>
        <end position="230"/>
    </location>
</feature>
<accession>A0A2U2DWF1</accession>
<evidence type="ECO:0000259" key="2">
    <source>
        <dbReference type="Pfam" id="PF20441"/>
    </source>
</evidence>
<evidence type="ECO:0000313" key="4">
    <source>
        <dbReference type="Proteomes" id="UP000245252"/>
    </source>
</evidence>